<reference evidence="4 5" key="1">
    <citation type="journal article" date="2019" name="Biochem. Eng. J.">
        <title>Metabolic engineering of the marine bacteria Neptunomonas concharum for the production of acetoin and meso-2,3-butanediol from acetate.</title>
        <authorList>
            <person name="Li W."/>
            <person name="Pu N."/>
            <person name="Liu C.-X."/>
            <person name="Yuan Q.-P."/>
            <person name="Li Z.-J."/>
        </authorList>
    </citation>
    <scope>NUCLEOTIDE SEQUENCE [LARGE SCALE GENOMIC DNA]</scope>
    <source>
        <strain evidence="4 5">JCM17730</strain>
    </source>
</reference>
<organism evidence="4 5">
    <name type="scientific">Neptunomonas concharum</name>
    <dbReference type="NCBI Taxonomy" id="1031538"/>
    <lineage>
        <taxon>Bacteria</taxon>
        <taxon>Pseudomonadati</taxon>
        <taxon>Pseudomonadota</taxon>
        <taxon>Gammaproteobacteria</taxon>
        <taxon>Oceanospirillales</taxon>
        <taxon>Oceanospirillaceae</taxon>
        <taxon>Neptunomonas</taxon>
    </lineage>
</organism>
<sequence>MLEKCQTSLERWGGVNEIIDNWLEHRRTLISQFVALPGVNVNTLDDHLSTFCTTMMDYLSSGHFEVYEQLLREGSEFNDGSLEKAQQIFPKIQPTTDAALDFNDDYATFASPTVQQIREFSFQLSKLGEVLEERFALEDQLIEILHTAHKDMILENA</sequence>
<gene>
    <name evidence="4" type="ORF">F0U83_16240</name>
</gene>
<evidence type="ECO:0000313" key="4">
    <source>
        <dbReference type="EMBL" id="QEQ98135.1"/>
    </source>
</evidence>
<name>A0A5P1RFS8_9GAMM</name>
<evidence type="ECO:0000313" key="5">
    <source>
        <dbReference type="Proteomes" id="UP000324760"/>
    </source>
</evidence>
<evidence type="ECO:0000256" key="2">
    <source>
        <dbReference type="ARBA" id="ARBA00023163"/>
    </source>
</evidence>
<protein>
    <submittedName>
        <fullName evidence="4">Sigma D regulator</fullName>
    </submittedName>
</protein>
<dbReference type="Pfam" id="PF04353">
    <property type="entry name" value="Rsd_AlgQ"/>
    <property type="match status" value="1"/>
</dbReference>
<dbReference type="OrthoDB" id="5567237at2"/>
<keyword evidence="1 3" id="KW-0805">Transcription regulation</keyword>
<dbReference type="InterPro" id="IPR007448">
    <property type="entry name" value="Sigma70_reg_Rsd_AlgQ"/>
</dbReference>
<comment type="similarity">
    <text evidence="3">Belongs to the Rsd/AlgQ family.</text>
</comment>
<evidence type="ECO:0000256" key="3">
    <source>
        <dbReference type="RuleBase" id="RU004409"/>
    </source>
</evidence>
<dbReference type="Gene3D" id="1.20.120.1370">
    <property type="entry name" value="Regulator of RNA polymerase sigma(70) subunit, domain 4"/>
    <property type="match status" value="1"/>
</dbReference>
<dbReference type="RefSeq" id="WP_138988047.1">
    <property type="nucleotide sequence ID" value="NZ_CP043869.1"/>
</dbReference>
<proteinExistence type="inferred from homology"/>
<dbReference type="KEGG" id="ncu:F0U83_16240"/>
<dbReference type="AlphaFoldDB" id="A0A5P1RFS8"/>
<dbReference type="Proteomes" id="UP000324760">
    <property type="component" value="Chromosome"/>
</dbReference>
<accession>A0A5P1RFS8</accession>
<keyword evidence="2 3" id="KW-0804">Transcription</keyword>
<dbReference type="PIRSF" id="PIRSF016548">
    <property type="entry name" value="Rsd_AlgQ"/>
    <property type="match status" value="1"/>
</dbReference>
<dbReference type="NCBIfam" id="NF008723">
    <property type="entry name" value="PRK11718.1"/>
    <property type="match status" value="1"/>
</dbReference>
<dbReference type="GO" id="GO:0006355">
    <property type="term" value="P:regulation of DNA-templated transcription"/>
    <property type="evidence" value="ECO:0007669"/>
    <property type="project" value="InterPro"/>
</dbReference>
<evidence type="ECO:0000256" key="1">
    <source>
        <dbReference type="ARBA" id="ARBA00023015"/>
    </source>
</evidence>
<dbReference type="EMBL" id="CP043869">
    <property type="protein sequence ID" value="QEQ98135.1"/>
    <property type="molecule type" value="Genomic_DNA"/>
</dbReference>
<dbReference type="InterPro" id="IPR038309">
    <property type="entry name" value="Rsd/AlgQ_sf"/>
</dbReference>
<keyword evidence="5" id="KW-1185">Reference proteome</keyword>